<gene>
    <name evidence="2" type="ORF">D3P09_15255</name>
</gene>
<sequence>MDQMNSSSPALHEQTRHPLKAYARLLLALLLAFGSLGGMAPAAKAATFYPAELNSPLNNPFKGWAPRAEGGPYAQSHKLVYAGVTWKELEPTKGVYDWAGIEAKYKFSYWRSQGVRIVFRLLLDSPSGVAHRDIPDWLYNDMIAQEGTAGKPYQDNTGGMGTGNNTGFAPNYSSPYLIARHQLLINAIANRYYTQDAPIAFVQIGSLGHWGEFHSWPYVGPNNEQNYTGVFPPNSISNQYIQHYISAFQNKTDRIQVMIRRSVQLAVNNQLGMFNDMFGDQPSFDSSWGWYTGTQNGYWDDIGQQQPAYANFWNNAISAGEFYGGASGLQASLTSGAGFNETMRQLELSKPSWLGPNSPASYAIGNPYQANMDALEKRMGYHFVIKQAVHDASAPQGGTLPVALTVENKGVQHFPFNWPVELQIRSGSTIHAKATTSIQLKNWKTGTYTHNASIAIPSGLPAGSYTVAAAILDPATNAPAVDFANVGRLSDGSFPISTLNVTSGGGVTPPAITVDGSASDWSSVAAIASGSSSVAALKGLSSGNNLYLLVQGSGLTDTGAFYINADNNTATGYNATGWPSSGADYLLENNVLYQYTGSGNSWSWSQVATLGTGQYAKNASVVEIGLPLTSIGASSGQTVRVGYIRNGSATERLPAQNAALPAISL</sequence>
<dbReference type="SUPFAM" id="SSF49344">
    <property type="entry name" value="CBD9-like"/>
    <property type="match status" value="1"/>
</dbReference>
<accession>A0A3A6PFB6</accession>
<proteinExistence type="predicted"/>
<keyword evidence="3" id="KW-1185">Reference proteome</keyword>
<dbReference type="Pfam" id="PF16116">
    <property type="entry name" value="DUF4832"/>
    <property type="match status" value="1"/>
</dbReference>
<dbReference type="AlphaFoldDB" id="A0A3A6PFB6"/>
<evidence type="ECO:0000313" key="2">
    <source>
        <dbReference type="EMBL" id="RJX38880.1"/>
    </source>
</evidence>
<dbReference type="SUPFAM" id="SSF51445">
    <property type="entry name" value="(Trans)glycosidases"/>
    <property type="match status" value="1"/>
</dbReference>
<dbReference type="InterPro" id="IPR017853">
    <property type="entry name" value="GH"/>
</dbReference>
<protein>
    <submittedName>
        <fullName evidence="2">DUF4832 domain-containing protein</fullName>
    </submittedName>
</protein>
<dbReference type="InterPro" id="IPR032267">
    <property type="entry name" value="DUF4832"/>
</dbReference>
<organism evidence="2 3">
    <name type="scientific">Paenibacillus pinisoli</name>
    <dbReference type="NCBI Taxonomy" id="1276110"/>
    <lineage>
        <taxon>Bacteria</taxon>
        <taxon>Bacillati</taxon>
        <taxon>Bacillota</taxon>
        <taxon>Bacilli</taxon>
        <taxon>Bacillales</taxon>
        <taxon>Paenibacillaceae</taxon>
        <taxon>Paenibacillus</taxon>
    </lineage>
</organism>
<dbReference type="EMBL" id="QXQB01000003">
    <property type="protein sequence ID" value="RJX38880.1"/>
    <property type="molecule type" value="Genomic_DNA"/>
</dbReference>
<dbReference type="Proteomes" id="UP000267798">
    <property type="component" value="Unassembled WGS sequence"/>
</dbReference>
<dbReference type="OrthoDB" id="9761426at2"/>
<feature type="domain" description="DUF4832" evidence="1">
    <location>
        <begin position="271"/>
        <end position="485"/>
    </location>
</feature>
<reference evidence="2 3" key="1">
    <citation type="submission" date="2018-09" db="EMBL/GenBank/DDBJ databases">
        <title>Paenibacillus aracenensis nov. sp. isolated from a cave in southern Spain.</title>
        <authorList>
            <person name="Jurado V."/>
            <person name="Gutierrez-Patricio S."/>
            <person name="Gonzalez-Pimentel J.L."/>
            <person name="Miller A.Z."/>
            <person name="Laiz L."/>
            <person name="Saiz-Jimenez C."/>
        </authorList>
    </citation>
    <scope>NUCLEOTIDE SEQUENCE [LARGE SCALE GENOMIC DNA]</scope>
    <source>
        <strain evidence="2 3">JCM 19203</strain>
    </source>
</reference>
<dbReference type="Gene3D" id="3.20.20.80">
    <property type="entry name" value="Glycosidases"/>
    <property type="match status" value="1"/>
</dbReference>
<dbReference type="RefSeq" id="WP_120111664.1">
    <property type="nucleotide sequence ID" value="NZ_QXQB01000003.1"/>
</dbReference>
<dbReference type="Gene3D" id="2.60.40.3880">
    <property type="match status" value="1"/>
</dbReference>
<evidence type="ECO:0000259" key="1">
    <source>
        <dbReference type="Pfam" id="PF16116"/>
    </source>
</evidence>
<comment type="caution">
    <text evidence="2">The sequence shown here is derived from an EMBL/GenBank/DDBJ whole genome shotgun (WGS) entry which is preliminary data.</text>
</comment>
<name>A0A3A6PFB6_9BACL</name>
<evidence type="ECO:0000313" key="3">
    <source>
        <dbReference type="Proteomes" id="UP000267798"/>
    </source>
</evidence>